<reference evidence="5" key="1">
    <citation type="submission" date="2016-10" db="EMBL/GenBank/DDBJ databases">
        <authorList>
            <person name="Varghese N."/>
            <person name="Submissions S."/>
        </authorList>
    </citation>
    <scope>NUCLEOTIDE SEQUENCE [LARGE SCALE GENOMIC DNA]</scope>
    <source>
        <strain evidence="5">DSM 21368</strain>
    </source>
</reference>
<evidence type="ECO:0000313" key="5">
    <source>
        <dbReference type="Proteomes" id="UP000199220"/>
    </source>
</evidence>
<dbReference type="STRING" id="648782.SAMN04488554_0624"/>
<organism evidence="4 5">
    <name type="scientific">Ruania alba</name>
    <dbReference type="NCBI Taxonomy" id="648782"/>
    <lineage>
        <taxon>Bacteria</taxon>
        <taxon>Bacillati</taxon>
        <taxon>Actinomycetota</taxon>
        <taxon>Actinomycetes</taxon>
        <taxon>Micrococcales</taxon>
        <taxon>Ruaniaceae</taxon>
        <taxon>Ruania</taxon>
    </lineage>
</organism>
<dbReference type="PROSITE" id="PS51318">
    <property type="entry name" value="TAT"/>
    <property type="match status" value="1"/>
</dbReference>
<dbReference type="Proteomes" id="UP000199220">
    <property type="component" value="Unassembled WGS sequence"/>
</dbReference>
<dbReference type="InterPro" id="IPR052900">
    <property type="entry name" value="Phospholipid_Metab_Enz"/>
</dbReference>
<dbReference type="InterPro" id="IPR032093">
    <property type="entry name" value="PhoD_N"/>
</dbReference>
<dbReference type="InterPro" id="IPR018946">
    <property type="entry name" value="PhoD-like_MPP"/>
</dbReference>
<dbReference type="PANTHER" id="PTHR43606:SF2">
    <property type="entry name" value="ALKALINE PHOSPHATASE FAMILY PROTEIN (AFU_ORTHOLOGUE AFUA_5G03860)"/>
    <property type="match status" value="1"/>
</dbReference>
<dbReference type="SUPFAM" id="SSF56300">
    <property type="entry name" value="Metallo-dependent phosphatases"/>
    <property type="match status" value="1"/>
</dbReference>
<keyword evidence="1" id="KW-0812">Transmembrane</keyword>
<keyword evidence="5" id="KW-1185">Reference proteome</keyword>
<dbReference type="InterPro" id="IPR038607">
    <property type="entry name" value="PhoD-like_sf"/>
</dbReference>
<dbReference type="Pfam" id="PF16655">
    <property type="entry name" value="PhoD_N"/>
    <property type="match status" value="1"/>
</dbReference>
<accession>A0A1H5DB16</accession>
<dbReference type="CDD" id="cd07389">
    <property type="entry name" value="MPP_PhoD"/>
    <property type="match status" value="1"/>
</dbReference>
<evidence type="ECO:0000256" key="1">
    <source>
        <dbReference type="SAM" id="Phobius"/>
    </source>
</evidence>
<protein>
    <submittedName>
        <fullName evidence="4">Alkaline phosphatase D</fullName>
    </submittedName>
</protein>
<dbReference type="Gene3D" id="3.60.21.70">
    <property type="entry name" value="PhoD-like phosphatase"/>
    <property type="match status" value="1"/>
</dbReference>
<dbReference type="OrthoDB" id="3497025at2"/>
<evidence type="ECO:0000259" key="3">
    <source>
        <dbReference type="Pfam" id="PF16655"/>
    </source>
</evidence>
<evidence type="ECO:0000259" key="2">
    <source>
        <dbReference type="Pfam" id="PF09423"/>
    </source>
</evidence>
<name>A0A1H5DB16_9MICO</name>
<sequence length="524" mass="59447">MSQRRQTSRRRFLGYTATSTAAMLLGTGAWDSAAAAPHTVGGYPFTLGVASGDPQPDGVVLWTRLAPEPLAPDGRGGMPERVVPVRYEVAADEQFRRIVRRGVAHATPRLGHSVHPEIHGLEPGREYWYRFFVANHASPVGRTKTAPPPGSTPSLLKFGFGSCQSYEAGHYTTLKHLAEEDLDLFVHLGDYIYEESYVENPVFHHNGEPLYDYLLTECFDLPRYRLQYALYKMDEHLQAAHAQFPWVHTFDDHEVENNWWADNSQRDNEPDQDPVIFRQRKAAAFQAMYENLPLRQAQMPNDADIRIHRKLQYGTLAEFTMLDTRQYRTSRSSRTDPNSTMLGGRQRDWLIDSLTAGDAQWKIIGNQVPMVQVDRDPDEEVEQFFMDGWDAYVAERDNVLSAAHEHDAENIVVLTGDRHSNYISELKTNYDDPDSPSVGTEIVGTSLSSNRDGADMLPVGEDYLKTNPHLKFVNFQRGYSRITVTRDELQNDFRVVEKISEPDYPISTRATFAIEDGVVGAHRV</sequence>
<dbReference type="PANTHER" id="PTHR43606">
    <property type="entry name" value="PHOSPHATASE, PUTATIVE (AFU_ORTHOLOGUE AFUA_6G08710)-RELATED"/>
    <property type="match status" value="1"/>
</dbReference>
<feature type="transmembrane region" description="Helical" evidence="1">
    <location>
        <begin position="12"/>
        <end position="30"/>
    </location>
</feature>
<dbReference type="Pfam" id="PF09423">
    <property type="entry name" value="PhoD"/>
    <property type="match status" value="1"/>
</dbReference>
<feature type="domain" description="PhoD-like phosphatase metallophosphatase" evidence="2">
    <location>
        <begin position="158"/>
        <end position="493"/>
    </location>
</feature>
<evidence type="ECO:0000313" key="4">
    <source>
        <dbReference type="EMBL" id="SED76019.1"/>
    </source>
</evidence>
<keyword evidence="1" id="KW-0472">Membrane</keyword>
<keyword evidence="1" id="KW-1133">Transmembrane helix</keyword>
<dbReference type="Gene3D" id="2.60.40.380">
    <property type="entry name" value="Purple acid phosphatase-like, N-terminal"/>
    <property type="match status" value="1"/>
</dbReference>
<dbReference type="InterPro" id="IPR029052">
    <property type="entry name" value="Metallo-depent_PP-like"/>
</dbReference>
<feature type="domain" description="Phospholipase D N-terminal" evidence="3">
    <location>
        <begin position="47"/>
        <end position="145"/>
    </location>
</feature>
<proteinExistence type="predicted"/>
<dbReference type="AlphaFoldDB" id="A0A1H5DB16"/>
<dbReference type="EMBL" id="FNTX01000001">
    <property type="protein sequence ID" value="SED76019.1"/>
    <property type="molecule type" value="Genomic_DNA"/>
</dbReference>
<gene>
    <name evidence="4" type="ORF">SAMN04488554_0624</name>
</gene>
<dbReference type="InterPro" id="IPR006311">
    <property type="entry name" value="TAT_signal"/>
</dbReference>